<proteinExistence type="predicted"/>
<organism evidence="1">
    <name type="scientific">Siphoviridae sp. ctqBc4</name>
    <dbReference type="NCBI Taxonomy" id="2827945"/>
    <lineage>
        <taxon>Viruses</taxon>
        <taxon>Duplodnaviria</taxon>
        <taxon>Heunggongvirae</taxon>
        <taxon>Uroviricota</taxon>
        <taxon>Caudoviricetes</taxon>
    </lineage>
</organism>
<protein>
    <submittedName>
        <fullName evidence="1">Major tail protein</fullName>
    </submittedName>
</protein>
<reference evidence="1" key="1">
    <citation type="journal article" date="2021" name="Proc. Natl. Acad. Sci. U.S.A.">
        <title>A Catalog of Tens of Thousands of Viruses from Human Metagenomes Reveals Hidden Associations with Chronic Diseases.</title>
        <authorList>
            <person name="Tisza M.J."/>
            <person name="Buck C.B."/>
        </authorList>
    </citation>
    <scope>NUCLEOTIDE SEQUENCE</scope>
    <source>
        <strain evidence="1">CtqBc4</strain>
    </source>
</reference>
<accession>A0A8S5SD23</accession>
<sequence length="210" mass="22658">MAKFTKIPTNTFKTLQLNAGLLLTSFEPDTATVAESSIMGATSGGVNFTATPSFTDFGDDIDNCPKNMLELKKLDSWDIKMSGTFVSVDKTLASSLIGPADVTPGQTKKPDKIVPRNDLKSTDFKDVWWVGDYSDANTGDSAGFIAVHMMKALSTGGFQIQSADRAKGTFAFEYTAHFSMAAQDTVPFELYILGDTASEMTMDEVTPVTD</sequence>
<name>A0A8S5SD23_9CAUD</name>
<evidence type="ECO:0000313" key="1">
    <source>
        <dbReference type="EMBL" id="DAF48575.1"/>
    </source>
</evidence>
<dbReference type="EMBL" id="BK032570">
    <property type="protein sequence ID" value="DAF48575.1"/>
    <property type="molecule type" value="Genomic_DNA"/>
</dbReference>